<dbReference type="AlphaFoldDB" id="A0A7S8J070"/>
<dbReference type="PROSITE" id="PS00092">
    <property type="entry name" value="N6_MTASE"/>
    <property type="match status" value="1"/>
</dbReference>
<dbReference type="Proteomes" id="UP000593737">
    <property type="component" value="Chromosome"/>
</dbReference>
<evidence type="ECO:0008006" key="9">
    <source>
        <dbReference type="Google" id="ProtNLM"/>
    </source>
</evidence>
<dbReference type="GO" id="GO:0032259">
    <property type="term" value="P:methylation"/>
    <property type="evidence" value="ECO:0007669"/>
    <property type="project" value="InterPro"/>
</dbReference>
<keyword evidence="5 6" id="KW-0472">Membrane</keyword>
<feature type="transmembrane region" description="Helical" evidence="6">
    <location>
        <begin position="77"/>
        <end position="98"/>
    </location>
</feature>
<reference evidence="7 8" key="1">
    <citation type="journal article" date="2020" name="ISME J.">
        <title>Enrichment and physiological characterization of a novel comammox Nitrospira indicates ammonium inhibition of complete nitrification.</title>
        <authorList>
            <person name="Sakoula D."/>
            <person name="Koch H."/>
            <person name="Frank J."/>
            <person name="Jetten M.S.M."/>
            <person name="van Kessel M.A.H.J."/>
            <person name="Lucker S."/>
        </authorList>
    </citation>
    <scope>NUCLEOTIDE SEQUENCE [LARGE SCALE GENOMIC DNA]</scope>
    <source>
        <strain evidence="7">Comreactor17</strain>
    </source>
</reference>
<comment type="similarity">
    <text evidence="2">Belongs to the FUN14 family.</text>
</comment>
<sequence>MSAVQSSAHSGFFGKTFGTILSNPPWAAKSFLAAGATTVAGFGAWLSDMMSPALARGGASFLGGFLIGWALRKTLMLALLITAALAALVFALKATGWIHLEWNLIQADVTHTLDWARGKAQGLKEIVTGYLSSIGAGAAGALFGFLRK</sequence>
<accession>A0A7S8J070</accession>
<feature type="transmembrane region" description="Helical" evidence="6">
    <location>
        <begin position="53"/>
        <end position="71"/>
    </location>
</feature>
<evidence type="ECO:0000313" key="8">
    <source>
        <dbReference type="Proteomes" id="UP000593737"/>
    </source>
</evidence>
<protein>
    <recommendedName>
        <fullName evidence="9">FUN14 family protein</fullName>
    </recommendedName>
</protein>
<evidence type="ECO:0000256" key="2">
    <source>
        <dbReference type="ARBA" id="ARBA00009160"/>
    </source>
</evidence>
<dbReference type="GO" id="GO:0016020">
    <property type="term" value="C:membrane"/>
    <property type="evidence" value="ECO:0007669"/>
    <property type="project" value="UniProtKB-SubCell"/>
</dbReference>
<organism evidence="7 8">
    <name type="scientific">Candidatus Nitrospira kreftii</name>
    <dbReference type="NCBI Taxonomy" id="2652173"/>
    <lineage>
        <taxon>Bacteria</taxon>
        <taxon>Pseudomonadati</taxon>
        <taxon>Nitrospirota</taxon>
        <taxon>Nitrospiria</taxon>
        <taxon>Nitrospirales</taxon>
        <taxon>Nitrospiraceae</taxon>
        <taxon>Nitrospira</taxon>
    </lineage>
</organism>
<evidence type="ECO:0000256" key="1">
    <source>
        <dbReference type="ARBA" id="ARBA00004370"/>
    </source>
</evidence>
<comment type="subcellular location">
    <subcellularLocation>
        <location evidence="1">Membrane</location>
    </subcellularLocation>
</comment>
<evidence type="ECO:0000313" key="7">
    <source>
        <dbReference type="EMBL" id="QPD05013.1"/>
    </source>
</evidence>
<proteinExistence type="inferred from homology"/>
<dbReference type="KEGG" id="nkf:Nkreftii_002787"/>
<keyword evidence="3 6" id="KW-0812">Transmembrane</keyword>
<dbReference type="GO" id="GO:0008168">
    <property type="term" value="F:methyltransferase activity"/>
    <property type="evidence" value="ECO:0007669"/>
    <property type="project" value="InterPro"/>
</dbReference>
<evidence type="ECO:0000256" key="5">
    <source>
        <dbReference type="ARBA" id="ARBA00023136"/>
    </source>
</evidence>
<feature type="transmembrane region" description="Helical" evidence="6">
    <location>
        <begin position="127"/>
        <end position="146"/>
    </location>
</feature>
<dbReference type="EMBL" id="CP047423">
    <property type="protein sequence ID" value="QPD05013.1"/>
    <property type="molecule type" value="Genomic_DNA"/>
</dbReference>
<keyword evidence="4 6" id="KW-1133">Transmembrane helix</keyword>
<dbReference type="InterPro" id="IPR002052">
    <property type="entry name" value="DNA_methylase_N6_adenine_CS"/>
</dbReference>
<gene>
    <name evidence="7" type="ORF">Nkreftii_002787</name>
</gene>
<dbReference type="Pfam" id="PF04930">
    <property type="entry name" value="FUN14"/>
    <property type="match status" value="1"/>
</dbReference>
<evidence type="ECO:0000256" key="4">
    <source>
        <dbReference type="ARBA" id="ARBA00022989"/>
    </source>
</evidence>
<dbReference type="GO" id="GO:0003676">
    <property type="term" value="F:nucleic acid binding"/>
    <property type="evidence" value="ECO:0007669"/>
    <property type="project" value="InterPro"/>
</dbReference>
<evidence type="ECO:0000256" key="3">
    <source>
        <dbReference type="ARBA" id="ARBA00022692"/>
    </source>
</evidence>
<name>A0A7S8J070_9BACT</name>
<evidence type="ECO:0000256" key="6">
    <source>
        <dbReference type="SAM" id="Phobius"/>
    </source>
</evidence>
<dbReference type="InterPro" id="IPR007014">
    <property type="entry name" value="FUN14"/>
</dbReference>